<dbReference type="AlphaFoldDB" id="A0A382PUJ8"/>
<organism evidence="2">
    <name type="scientific">marine metagenome</name>
    <dbReference type="NCBI Taxonomy" id="408172"/>
    <lineage>
        <taxon>unclassified sequences</taxon>
        <taxon>metagenomes</taxon>
        <taxon>ecological metagenomes</taxon>
    </lineage>
</organism>
<dbReference type="Pfam" id="PF00535">
    <property type="entry name" value="Glycos_transf_2"/>
    <property type="match status" value="1"/>
</dbReference>
<name>A0A382PUJ8_9ZZZZ</name>
<dbReference type="EMBL" id="UINC01109481">
    <property type="protein sequence ID" value="SVC76335.1"/>
    <property type="molecule type" value="Genomic_DNA"/>
</dbReference>
<evidence type="ECO:0000313" key="2">
    <source>
        <dbReference type="EMBL" id="SVC76335.1"/>
    </source>
</evidence>
<dbReference type="SUPFAM" id="SSF53448">
    <property type="entry name" value="Nucleotide-diphospho-sugar transferases"/>
    <property type="match status" value="1"/>
</dbReference>
<reference evidence="2" key="1">
    <citation type="submission" date="2018-05" db="EMBL/GenBank/DDBJ databases">
        <authorList>
            <person name="Lanie J.A."/>
            <person name="Ng W.-L."/>
            <person name="Kazmierczak K.M."/>
            <person name="Andrzejewski T.M."/>
            <person name="Davidsen T.M."/>
            <person name="Wayne K.J."/>
            <person name="Tettelin H."/>
            <person name="Glass J.I."/>
            <person name="Rusch D."/>
            <person name="Podicherti R."/>
            <person name="Tsui H.-C.T."/>
            <person name="Winkler M.E."/>
        </authorList>
    </citation>
    <scope>NUCLEOTIDE SEQUENCE</scope>
</reference>
<dbReference type="Gene3D" id="3.90.550.10">
    <property type="entry name" value="Spore Coat Polysaccharide Biosynthesis Protein SpsA, Chain A"/>
    <property type="match status" value="1"/>
</dbReference>
<gene>
    <name evidence="2" type="ORF">METZ01_LOCUS329189</name>
</gene>
<dbReference type="InterPro" id="IPR029044">
    <property type="entry name" value="Nucleotide-diphossugar_trans"/>
</dbReference>
<evidence type="ECO:0000259" key="1">
    <source>
        <dbReference type="Pfam" id="PF00535"/>
    </source>
</evidence>
<accession>A0A382PUJ8</accession>
<sequence>MEIVIVDDASTDGTAEIIRRLSQNNKYKVVFRKKSRNLASAFVRGLT</sequence>
<feature type="non-terminal residue" evidence="2">
    <location>
        <position position="47"/>
    </location>
</feature>
<protein>
    <recommendedName>
        <fullName evidence="1">Glycosyltransferase 2-like domain-containing protein</fullName>
    </recommendedName>
</protein>
<proteinExistence type="predicted"/>
<dbReference type="InterPro" id="IPR001173">
    <property type="entry name" value="Glyco_trans_2-like"/>
</dbReference>
<feature type="domain" description="Glycosyltransferase 2-like" evidence="1">
    <location>
        <begin position="2"/>
        <end position="46"/>
    </location>
</feature>